<evidence type="ECO:0000313" key="3">
    <source>
        <dbReference type="EMBL" id="MBA4867139.1"/>
    </source>
</evidence>
<feature type="compositionally biased region" description="Low complexity" evidence="1">
    <location>
        <begin position="27"/>
        <end position="61"/>
    </location>
</feature>
<feature type="chain" id="PRO_5039687099" evidence="2">
    <location>
        <begin position="25"/>
        <end position="182"/>
    </location>
</feature>
<feature type="region of interest" description="Disordered" evidence="1">
    <location>
        <begin position="27"/>
        <end position="65"/>
    </location>
</feature>
<dbReference type="RefSeq" id="WP_181868463.1">
    <property type="nucleotide sequence ID" value="NZ_JACEQY010000095.1"/>
</dbReference>
<keyword evidence="4" id="KW-1185">Reference proteome</keyword>
<evidence type="ECO:0000313" key="4">
    <source>
        <dbReference type="Proteomes" id="UP000586976"/>
    </source>
</evidence>
<accession>A0A7W2D9A6</accession>
<dbReference type="Pfam" id="PF11259">
    <property type="entry name" value="DUF3060"/>
    <property type="match status" value="1"/>
</dbReference>
<proteinExistence type="predicted"/>
<reference evidence="3 4" key="1">
    <citation type="submission" date="2020-07" db="EMBL/GenBank/DDBJ databases">
        <title>Streptomyces isolated from Indian soil.</title>
        <authorList>
            <person name="Mandal S."/>
            <person name="Maiti P.K."/>
        </authorList>
    </citation>
    <scope>NUCLEOTIDE SEQUENCE [LARGE SCALE GENOMIC DNA]</scope>
    <source>
        <strain evidence="3 4">PSKA54</strain>
    </source>
</reference>
<dbReference type="Proteomes" id="UP000586976">
    <property type="component" value="Unassembled WGS sequence"/>
</dbReference>
<keyword evidence="2" id="KW-0732">Signal</keyword>
<name>A0A7W2D9A6_9ACTN</name>
<evidence type="ECO:0000256" key="1">
    <source>
        <dbReference type="SAM" id="MobiDB-lite"/>
    </source>
</evidence>
<dbReference type="InterPro" id="IPR021417">
    <property type="entry name" value="DUF3060"/>
</dbReference>
<dbReference type="AlphaFoldDB" id="A0A7W2D9A6"/>
<dbReference type="EMBL" id="JACEQY010000095">
    <property type="protein sequence ID" value="MBA4867139.1"/>
    <property type="molecule type" value="Genomic_DNA"/>
</dbReference>
<protein>
    <submittedName>
        <fullName evidence="3">DUF3060 domain-containing protein</fullName>
    </submittedName>
</protein>
<gene>
    <name evidence="3" type="ORF">H1V43_38825</name>
</gene>
<sequence length="182" mass="18602">MRISKLLPTTVIALALATTVGCSAEVAAPTTETTPPPAQTTEAADTGADAPSSSAPAPSDAKPLRFTDNAASHSADCTGRDVSIEANTGDMVLKGDCGTITVEGKTNSIVVESAESINIKGDTNEVAVRIVGAISVEGLTNSVYWVKAASGDQPEVNDAGDVNEVTQVKPAQYEELLETIQG</sequence>
<organism evidence="3 4">
    <name type="scientific">Streptomyces himalayensis subsp. aureolus</name>
    <dbReference type="NCBI Taxonomy" id="2758039"/>
    <lineage>
        <taxon>Bacteria</taxon>
        <taxon>Bacillati</taxon>
        <taxon>Actinomycetota</taxon>
        <taxon>Actinomycetes</taxon>
        <taxon>Kitasatosporales</taxon>
        <taxon>Streptomycetaceae</taxon>
        <taxon>Streptomyces</taxon>
        <taxon>Streptomyces himalayensis</taxon>
    </lineage>
</organism>
<feature type="signal peptide" evidence="2">
    <location>
        <begin position="1"/>
        <end position="24"/>
    </location>
</feature>
<evidence type="ECO:0000256" key="2">
    <source>
        <dbReference type="SAM" id="SignalP"/>
    </source>
</evidence>
<dbReference type="PROSITE" id="PS51257">
    <property type="entry name" value="PROKAR_LIPOPROTEIN"/>
    <property type="match status" value="1"/>
</dbReference>
<comment type="caution">
    <text evidence="3">The sequence shown here is derived from an EMBL/GenBank/DDBJ whole genome shotgun (WGS) entry which is preliminary data.</text>
</comment>